<protein>
    <submittedName>
        <fullName evidence="2">Uncharacterized protein</fullName>
    </submittedName>
</protein>
<name>A0ABT1E830_9FIRM</name>
<feature type="transmembrane region" description="Helical" evidence="1">
    <location>
        <begin position="12"/>
        <end position="35"/>
    </location>
</feature>
<dbReference type="Proteomes" id="UP001523566">
    <property type="component" value="Unassembled WGS sequence"/>
</dbReference>
<keyword evidence="1" id="KW-0472">Membrane</keyword>
<dbReference type="EMBL" id="JAMZFW010000006">
    <property type="protein sequence ID" value="MCP1101978.1"/>
    <property type="molecule type" value="Genomic_DNA"/>
</dbReference>
<gene>
    <name evidence="2" type="ORF">NK125_06050</name>
</gene>
<proteinExistence type="predicted"/>
<keyword evidence="1" id="KW-1133">Transmembrane helix</keyword>
<reference evidence="2 3" key="1">
    <citation type="journal article" date="2022" name="Genome Biol. Evol.">
        <title>Host diet, physiology and behaviors set the stage for Lachnospiraceae cladogenesis.</title>
        <authorList>
            <person name="Vera-Ponce De Leon A."/>
            <person name="Schneider M."/>
            <person name="Jahnes B.C."/>
            <person name="Sadowski V."/>
            <person name="Camuy-Velez L.A."/>
            <person name="Duan J."/>
            <person name="Sabree Z.L."/>
        </authorList>
    </citation>
    <scope>NUCLEOTIDE SEQUENCE [LARGE SCALE GENOMIC DNA]</scope>
    <source>
        <strain evidence="2 3">PAL113</strain>
    </source>
</reference>
<evidence type="ECO:0000256" key="1">
    <source>
        <dbReference type="SAM" id="Phobius"/>
    </source>
</evidence>
<comment type="caution">
    <text evidence="2">The sequence shown here is derived from an EMBL/GenBank/DDBJ whole genome shotgun (WGS) entry which is preliminary data.</text>
</comment>
<accession>A0ABT1E830</accession>
<dbReference type="RefSeq" id="WP_262065766.1">
    <property type="nucleotide sequence ID" value="NZ_JAMXOD010000006.1"/>
</dbReference>
<sequence length="71" mass="8063">MRNNGFGIKDKIITVLVLIVALVLAYLIVTYLLPITPLAFLLVKGKMLVFFVIALFLLLIFGFIARKINRR</sequence>
<feature type="transmembrane region" description="Helical" evidence="1">
    <location>
        <begin position="47"/>
        <end position="65"/>
    </location>
</feature>
<evidence type="ECO:0000313" key="3">
    <source>
        <dbReference type="Proteomes" id="UP001523566"/>
    </source>
</evidence>
<keyword evidence="3" id="KW-1185">Reference proteome</keyword>
<keyword evidence="1" id="KW-0812">Transmembrane</keyword>
<evidence type="ECO:0000313" key="2">
    <source>
        <dbReference type="EMBL" id="MCP1101978.1"/>
    </source>
</evidence>
<organism evidence="2 3">
    <name type="scientific">Aequitasia blattaphilus</name>
    <dbReference type="NCBI Taxonomy" id="2949332"/>
    <lineage>
        <taxon>Bacteria</taxon>
        <taxon>Bacillati</taxon>
        <taxon>Bacillota</taxon>
        <taxon>Clostridia</taxon>
        <taxon>Lachnospirales</taxon>
        <taxon>Lachnospiraceae</taxon>
        <taxon>Aequitasia</taxon>
    </lineage>
</organism>